<evidence type="ECO:0000313" key="2">
    <source>
        <dbReference type="Proteomes" id="UP001152747"/>
    </source>
</evidence>
<dbReference type="GO" id="GO:0005930">
    <property type="term" value="C:axoneme"/>
    <property type="evidence" value="ECO:0007669"/>
    <property type="project" value="TreeGrafter"/>
</dbReference>
<sequence>MDDLVQRIKTMKIEFEKEQEWGRYVEGDILHNVIDEKSANNILSYVSDSENELSLEETLRYFDIVMNGLSNLCSDKICQCQAEWLKKADLVEDILSKARKTILDRWTNLVFKKCGGELNKNEAVHQLENFTLSFWRASSERKGKIIFFPNIHIEIVPFLQSIRIFQHYERKTDELQSILQKYPIEFLYENEIRDDHEGDDEEVFENNLKEEIKQKTIRKRKKRNDKKGLTNTMELALKTGSKKKTKNNQKRVFSSTKTDQHIKLTLYSDVSPLWKKSATKQRQTDGDEHKVDFNTESHLGPVYHISSYESGKNTQKYGSWNITLERHIEERKLNGESIQISLKVPVEEVFLGSNEPVIAFRDENSEDWKKGVFTTHTQFDQNTFIVTTRLSKMGYVALFQHSDFHYPYKKWHIEFGEETISVKLHTNIVELNFLIEGNYFYLDTMAGDEFSKLRNLHQKKMSLATMMMKMEKHGVHIIPSDQTIDKHRDTKKELPLEIYAYRLICLNQINCESCRMNCTVSCDTIVLTIGGSPKNISTRSPGNFIANFGDAGKKRNIHKNILSVASLFQFLMVTRPIVVTK</sequence>
<protein>
    <submittedName>
        <fullName evidence="1">Uncharacterized protein</fullName>
    </submittedName>
</protein>
<name>A0A9P1J567_9PELO</name>
<dbReference type="InterPro" id="IPR023247">
    <property type="entry name" value="IC97/Dnai7-like"/>
</dbReference>
<dbReference type="PANTHER" id="PTHR20929">
    <property type="entry name" value="LUNG ADENOMA SUSCEPTIBILITY 1-RELATED"/>
    <property type="match status" value="1"/>
</dbReference>
<proteinExistence type="predicted"/>
<dbReference type="EMBL" id="CANHGI010000006">
    <property type="protein sequence ID" value="CAI5455963.1"/>
    <property type="molecule type" value="Genomic_DNA"/>
</dbReference>
<dbReference type="GO" id="GO:0048487">
    <property type="term" value="F:beta-tubulin binding"/>
    <property type="evidence" value="ECO:0007669"/>
    <property type="project" value="TreeGrafter"/>
</dbReference>
<dbReference type="PANTHER" id="PTHR20929:SF11">
    <property type="entry name" value="DYNEIN AXONEMAL INTERMEDIATE CHAIN 7"/>
    <property type="match status" value="1"/>
</dbReference>
<dbReference type="Proteomes" id="UP001152747">
    <property type="component" value="Unassembled WGS sequence"/>
</dbReference>
<dbReference type="OrthoDB" id="6132182at2759"/>
<organism evidence="1 2">
    <name type="scientific">Caenorhabditis angaria</name>
    <dbReference type="NCBI Taxonomy" id="860376"/>
    <lineage>
        <taxon>Eukaryota</taxon>
        <taxon>Metazoa</taxon>
        <taxon>Ecdysozoa</taxon>
        <taxon>Nematoda</taxon>
        <taxon>Chromadorea</taxon>
        <taxon>Rhabditida</taxon>
        <taxon>Rhabditina</taxon>
        <taxon>Rhabditomorpha</taxon>
        <taxon>Rhabditoidea</taxon>
        <taxon>Rhabditidae</taxon>
        <taxon>Peloderinae</taxon>
        <taxon>Caenorhabditis</taxon>
    </lineage>
</organism>
<gene>
    <name evidence="1" type="ORF">CAMP_LOCUS18600</name>
</gene>
<dbReference type="GO" id="GO:0008017">
    <property type="term" value="F:microtubule binding"/>
    <property type="evidence" value="ECO:0007669"/>
    <property type="project" value="TreeGrafter"/>
</dbReference>
<dbReference type="AlphaFoldDB" id="A0A9P1J567"/>
<comment type="caution">
    <text evidence="1">The sequence shown here is derived from an EMBL/GenBank/DDBJ whole genome shotgun (WGS) entry which is preliminary data.</text>
</comment>
<evidence type="ECO:0000313" key="1">
    <source>
        <dbReference type="EMBL" id="CAI5455963.1"/>
    </source>
</evidence>
<keyword evidence="2" id="KW-1185">Reference proteome</keyword>
<reference evidence="1" key="1">
    <citation type="submission" date="2022-11" db="EMBL/GenBank/DDBJ databases">
        <authorList>
            <person name="Kikuchi T."/>
        </authorList>
    </citation>
    <scope>NUCLEOTIDE SEQUENCE</scope>
    <source>
        <strain evidence="1">PS1010</strain>
    </source>
</reference>
<accession>A0A9P1J567</accession>